<dbReference type="Proteomes" id="UP000501113">
    <property type="component" value="Segment"/>
</dbReference>
<organism evidence="1">
    <name type="scientific">Lymphocystis disease virus 2</name>
    <dbReference type="NCBI Taxonomy" id="159183"/>
    <lineage>
        <taxon>Viruses</taxon>
        <taxon>Varidnaviria</taxon>
        <taxon>Bamfordvirae</taxon>
        <taxon>Nucleocytoviricota</taxon>
        <taxon>Megaviricetes</taxon>
        <taxon>Pimascovirales</taxon>
        <taxon>Pimascovirales incertae sedis</taxon>
        <taxon>Iridoviridae</taxon>
        <taxon>Alphairidovirinae</taxon>
        <taxon>Lymphocystivirus</taxon>
        <taxon>Lymphocystivirus paralichthys1</taxon>
    </lineage>
</organism>
<name>A0A6F8X1U4_9VIRU</name>
<protein>
    <submittedName>
        <fullName evidence="1">Uncharacterized protein</fullName>
    </submittedName>
</protein>
<sequence>MAELLEIVEKYYQKIIYYITRFTIDRDIVQQLSYVVDCIMYIIGYFSDIKINNLLKIKPDEFQIDYDLLCDYIIEIDELRKLLTFYKSFESEVVLKLKIYNSVCKKILSVKYKLNYNVESELILYNKDIIPLKTSYSKIAIFTRNLLQCEMPCLYAKIIF</sequence>
<proteinExistence type="predicted"/>
<reference evidence="1" key="1">
    <citation type="journal article" date="2021" name="Microbiol. Resour. Announc.">
        <title>Genome Sequence of Lymphocystis Disease Virus 2 LCDV-JP_Oita_2018, Isolated from a Diseased Japanese Flounder (Paralichthys olivaceus) in Japan.</title>
        <authorList>
            <person name="Kawato S."/>
            <person name="Nozaki R."/>
            <person name="Hirono I."/>
            <person name="Kondo H."/>
        </authorList>
    </citation>
    <scope>NUCLEOTIDE SEQUENCE</scope>
    <source>
        <strain evidence="1">LCDV-JP_Oita_2018</strain>
    </source>
</reference>
<accession>A0A6F8X1U4</accession>
<evidence type="ECO:0000313" key="1">
    <source>
        <dbReference type="EMBL" id="BCB67501.1"/>
    </source>
</evidence>
<dbReference type="EMBL" id="LC534415">
    <property type="protein sequence ID" value="BCB67501.1"/>
    <property type="molecule type" value="Genomic_DNA"/>
</dbReference>